<dbReference type="OrthoDB" id="946068at2759"/>
<dbReference type="PRINTS" id="PR00628">
    <property type="entry name" value="INSULINRSI"/>
</dbReference>
<name>A0A401RVM0_CHIPU</name>
<proteinExistence type="predicted"/>
<protein>
    <recommendedName>
        <fullName evidence="8">Insulin receptor substrate 4</fullName>
    </recommendedName>
</protein>
<dbReference type="SUPFAM" id="SSF50729">
    <property type="entry name" value="PH domain-like"/>
    <property type="match status" value="2"/>
</dbReference>
<sequence length="1202" mass="131204">MASSPNYYHQEQLLLHRHYNNSGDNENDRRAGDTATRRRTTATRTVTTTTTTTAAAPGLLPAASSSSSSTVRSGHATTELAQREIPVDQQPPARLERGINVTQPCNVRDAAVSDHHNSSSAREPAVGSMQRETVAPAGREVSAAAAAAASTTATATTSTTMDCYEDVRKYGYMRKQKHGHKRFFVLKGQSHLGPARLEYYDSEKKWRNRSTAPKRVILLCQCFTVSRRADAKSKYLVALYTKDEYFAMVAENDQEQESWYLAISELMNEGKKAPLEPDEVENYSNLTPGTVFKEVWQINVKPKGLGQTKNLTGVYRLCLSSKMIHFVKINSDVPSVHLQLMNIRRCGHSENFFFIEVGRSASIGPGELWMQVDDSVVAQNMHETILETMRALKAFTEFRPRSKSQSSGTNPISFLTRRHLGNLPPSQTGLQRRSRTESMTSASASRSEAYRFRTSSEGEGTMTRPFGSVTGSLIHLNSARMGISRGDGGGRYVKPPFGPSNHSRSVSLPVTYLPSTTSPVSVSSSSGHGSASDPLTRPSSSSICGSPSDGGFISSDEYGSSPGDFRYFRVRSNTPDSLGNTPPIQEENCLCDYISMDKHLNAVNHEGRARDDYVVAEKGYRKRTHSLTSSGAVVMHQKTTQTTSSLDESNVDSNGVVINSQLSCSASPKLTCNSYHEDYSDVEIGPSVNQNQSKAGGDGYMPMMPGVASVSHNRSHDYMPMNLKSISAPKQIGSLSPSQIDSRGYMVMTPNDSSSPVRCMFTEYSSKLGSNNEKLSSEYMDMSQRNLNTQKLSNDCFYSFSGPDASKSYSSYYSLPRSFKTPSEENSEHDEYVPMCSPGKLMYGETSVFTGTIGNRGLVHDTSQSSRTQSQDERVLQKGKVERPTRLSLGMPEVNTLPRLFEHSLLPEPKSPGEYINIAFNEKASNTPYSLSAEGSPSSLGSSSEHRRSPLSDYMSVDLDVLSPKPGILSSNPLTSMTIASGSSITRSQPNDAYISVPLGATSVNTPAEVDDYTEMTFNLAVTASHPVSPKSNSVEVTSPTAIVKRLCIIDQYPSINTFPASKPPSDASHGPKVIRADPQGRRRHSSETFSSTPTMAPSSPFFADGGKRHSSASFDNVWLKPNDCLSDEHRSTMCRNTSAGFQNGLNYIALDLREDHGCCESNGSVQTSNPLQIASSADSRGYASIDFTKSDGLKYASTTED</sequence>
<feature type="region of interest" description="Disordered" evidence="3">
    <location>
        <begin position="480"/>
        <end position="556"/>
    </location>
</feature>
<dbReference type="GO" id="GO:0005829">
    <property type="term" value="C:cytosol"/>
    <property type="evidence" value="ECO:0007669"/>
    <property type="project" value="TreeGrafter"/>
</dbReference>
<evidence type="ECO:0008006" key="8">
    <source>
        <dbReference type="Google" id="ProtNLM"/>
    </source>
</evidence>
<dbReference type="Pfam" id="PF00169">
    <property type="entry name" value="PH"/>
    <property type="match status" value="1"/>
</dbReference>
<dbReference type="CDD" id="cd01257">
    <property type="entry name" value="PH_IRS"/>
    <property type="match status" value="1"/>
</dbReference>
<evidence type="ECO:0000313" key="6">
    <source>
        <dbReference type="EMBL" id="GCC22159.1"/>
    </source>
</evidence>
<accession>A0A401RVM0</accession>
<evidence type="ECO:0000256" key="2">
    <source>
        <dbReference type="ARBA" id="ARBA00023224"/>
    </source>
</evidence>
<dbReference type="InterPro" id="IPR011993">
    <property type="entry name" value="PH-like_dom_sf"/>
</dbReference>
<dbReference type="Pfam" id="PF02174">
    <property type="entry name" value="IRS"/>
    <property type="match status" value="1"/>
</dbReference>
<feature type="region of interest" description="Disordered" evidence="3">
    <location>
        <begin position="856"/>
        <end position="879"/>
    </location>
</feature>
<feature type="compositionally biased region" description="Low complexity" evidence="3">
    <location>
        <begin position="930"/>
        <end position="943"/>
    </location>
</feature>
<feature type="region of interest" description="Disordered" evidence="3">
    <location>
        <begin position="1060"/>
        <end position="1099"/>
    </location>
</feature>
<dbReference type="SMART" id="SM00310">
    <property type="entry name" value="PTBI"/>
    <property type="match status" value="1"/>
</dbReference>
<evidence type="ECO:0000313" key="7">
    <source>
        <dbReference type="Proteomes" id="UP000287033"/>
    </source>
</evidence>
<feature type="region of interest" description="Disordered" evidence="3">
    <location>
        <begin position="927"/>
        <end position="949"/>
    </location>
</feature>
<keyword evidence="1" id="KW-0597">Phosphoprotein</keyword>
<evidence type="ECO:0000256" key="3">
    <source>
        <dbReference type="SAM" id="MobiDB-lite"/>
    </source>
</evidence>
<dbReference type="PROSITE" id="PS51064">
    <property type="entry name" value="IRS_PTB"/>
    <property type="match status" value="1"/>
</dbReference>
<dbReference type="InterPro" id="IPR039011">
    <property type="entry name" value="IRS"/>
</dbReference>
<dbReference type="InterPro" id="IPR001849">
    <property type="entry name" value="PH_domain"/>
</dbReference>
<dbReference type="PROSITE" id="PS50003">
    <property type="entry name" value="PH_DOMAIN"/>
    <property type="match status" value="1"/>
</dbReference>
<dbReference type="FunFam" id="2.30.29.30:FF:000029">
    <property type="entry name" value="Insulin receptor substrate 1"/>
    <property type="match status" value="1"/>
</dbReference>
<reference evidence="6 7" key="1">
    <citation type="journal article" date="2018" name="Nat. Ecol. Evol.">
        <title>Shark genomes provide insights into elasmobranch evolution and the origin of vertebrates.</title>
        <authorList>
            <person name="Hara Y"/>
            <person name="Yamaguchi K"/>
            <person name="Onimaru K"/>
            <person name="Kadota M"/>
            <person name="Koyanagi M"/>
            <person name="Keeley SD"/>
            <person name="Tatsumi K"/>
            <person name="Tanaka K"/>
            <person name="Motone F"/>
            <person name="Kageyama Y"/>
            <person name="Nozu R"/>
            <person name="Adachi N"/>
            <person name="Nishimura O"/>
            <person name="Nakagawa R"/>
            <person name="Tanegashima C"/>
            <person name="Kiyatake I"/>
            <person name="Matsumoto R"/>
            <person name="Murakumo K"/>
            <person name="Nishida K"/>
            <person name="Terakita A"/>
            <person name="Kuratani S"/>
            <person name="Sato K"/>
            <person name="Hyodo S Kuraku.S."/>
        </authorList>
    </citation>
    <scope>NUCLEOTIDE SEQUENCE [LARGE SCALE GENOMIC DNA]</scope>
</reference>
<comment type="caution">
    <text evidence="6">The sequence shown here is derived from an EMBL/GenBank/DDBJ whole genome shotgun (WGS) entry which is preliminary data.</text>
</comment>
<dbReference type="GO" id="GO:0043548">
    <property type="term" value="F:phosphatidylinositol 3-kinase binding"/>
    <property type="evidence" value="ECO:0007669"/>
    <property type="project" value="TreeGrafter"/>
</dbReference>
<feature type="compositionally biased region" description="Basic and acidic residues" evidence="3">
    <location>
        <begin position="870"/>
        <end position="879"/>
    </location>
</feature>
<feature type="compositionally biased region" description="Polar residues" evidence="3">
    <location>
        <begin position="424"/>
        <end position="446"/>
    </location>
</feature>
<feature type="domain" description="IRS-type PTB" evidence="5">
    <location>
        <begin position="292"/>
        <end position="396"/>
    </location>
</feature>
<evidence type="ECO:0000259" key="5">
    <source>
        <dbReference type="PROSITE" id="PS51064"/>
    </source>
</evidence>
<dbReference type="Proteomes" id="UP000287033">
    <property type="component" value="Unassembled WGS sequence"/>
</dbReference>
<feature type="region of interest" description="Disordered" evidence="3">
    <location>
        <begin position="400"/>
        <end position="466"/>
    </location>
</feature>
<feature type="compositionally biased region" description="Low complexity" evidence="3">
    <location>
        <begin position="539"/>
        <end position="551"/>
    </location>
</feature>
<evidence type="ECO:0000256" key="1">
    <source>
        <dbReference type="ARBA" id="ARBA00022553"/>
    </source>
</evidence>
<organism evidence="6 7">
    <name type="scientific">Chiloscyllium punctatum</name>
    <name type="common">Brownbanded bambooshark</name>
    <name type="synonym">Hemiscyllium punctatum</name>
    <dbReference type="NCBI Taxonomy" id="137246"/>
    <lineage>
        <taxon>Eukaryota</taxon>
        <taxon>Metazoa</taxon>
        <taxon>Chordata</taxon>
        <taxon>Craniata</taxon>
        <taxon>Vertebrata</taxon>
        <taxon>Chondrichthyes</taxon>
        <taxon>Elasmobranchii</taxon>
        <taxon>Galeomorphii</taxon>
        <taxon>Galeoidea</taxon>
        <taxon>Orectolobiformes</taxon>
        <taxon>Hemiscylliidae</taxon>
        <taxon>Chiloscyllium</taxon>
    </lineage>
</organism>
<feature type="region of interest" description="Disordered" evidence="3">
    <location>
        <begin position="110"/>
        <end position="139"/>
    </location>
</feature>
<dbReference type="CDD" id="cd01204">
    <property type="entry name" value="PTB_IRS"/>
    <property type="match status" value="1"/>
</dbReference>
<keyword evidence="7" id="KW-1185">Reference proteome</keyword>
<dbReference type="PANTHER" id="PTHR10614:SF2">
    <property type="entry name" value="INSULIN RECEPTOR SUBSTRATE 4"/>
    <property type="match status" value="1"/>
</dbReference>
<feature type="compositionally biased region" description="Basic and acidic residues" evidence="3">
    <location>
        <begin position="26"/>
        <end position="36"/>
    </location>
</feature>
<dbReference type="OMA" id="HPSDSNY"/>
<dbReference type="Gene3D" id="2.30.29.30">
    <property type="entry name" value="Pleckstrin-homology domain (PH domain)/Phosphotyrosine-binding domain (PTB)"/>
    <property type="match status" value="2"/>
</dbReference>
<dbReference type="EMBL" id="BEZZ01000007">
    <property type="protein sequence ID" value="GCC22159.1"/>
    <property type="molecule type" value="Genomic_DNA"/>
</dbReference>
<dbReference type="InterPro" id="IPR002404">
    <property type="entry name" value="IRS_PTB"/>
</dbReference>
<gene>
    <name evidence="6" type="ORF">chiPu_0000544</name>
</gene>
<dbReference type="SMART" id="SM00233">
    <property type="entry name" value="PH"/>
    <property type="match status" value="1"/>
</dbReference>
<dbReference type="GO" id="GO:0005886">
    <property type="term" value="C:plasma membrane"/>
    <property type="evidence" value="ECO:0007669"/>
    <property type="project" value="TreeGrafter"/>
</dbReference>
<feature type="compositionally biased region" description="Low complexity" evidence="3">
    <location>
        <begin position="507"/>
        <end position="526"/>
    </location>
</feature>
<keyword evidence="2" id="KW-0807">Transducer</keyword>
<dbReference type="SMART" id="SM01244">
    <property type="entry name" value="IRS"/>
    <property type="match status" value="1"/>
</dbReference>
<dbReference type="STRING" id="137246.A0A401RVM0"/>
<dbReference type="AlphaFoldDB" id="A0A401RVM0"/>
<dbReference type="GO" id="GO:0008286">
    <property type="term" value="P:insulin receptor signaling pathway"/>
    <property type="evidence" value="ECO:0007669"/>
    <property type="project" value="InterPro"/>
</dbReference>
<feature type="compositionally biased region" description="Polar residues" evidence="3">
    <location>
        <begin position="403"/>
        <end position="413"/>
    </location>
</feature>
<feature type="compositionally biased region" description="Low complexity" evidence="3">
    <location>
        <begin position="42"/>
        <end position="73"/>
    </location>
</feature>
<dbReference type="GO" id="GO:0005158">
    <property type="term" value="F:insulin receptor binding"/>
    <property type="evidence" value="ECO:0007669"/>
    <property type="project" value="InterPro"/>
</dbReference>
<evidence type="ECO:0000259" key="4">
    <source>
        <dbReference type="PROSITE" id="PS50003"/>
    </source>
</evidence>
<feature type="domain" description="PH" evidence="4">
    <location>
        <begin position="166"/>
        <end position="268"/>
    </location>
</feature>
<dbReference type="PANTHER" id="PTHR10614">
    <property type="entry name" value="INSULIN RECEPTOR SUBSTRATE"/>
    <property type="match status" value="1"/>
</dbReference>
<feature type="region of interest" description="Disordered" evidence="3">
    <location>
        <begin position="18"/>
        <end position="93"/>
    </location>
</feature>
<feature type="compositionally biased region" description="Polar residues" evidence="3">
    <location>
        <begin position="1088"/>
        <end position="1098"/>
    </location>
</feature>